<dbReference type="SUPFAM" id="SSF82693">
    <property type="entry name" value="Multidrug efflux transporter AcrB pore domain, PN1, PN2, PC1 and PC2 subdomains"/>
    <property type="match status" value="3"/>
</dbReference>
<evidence type="ECO:0000313" key="12">
    <source>
        <dbReference type="Proteomes" id="UP000318422"/>
    </source>
</evidence>
<feature type="transmembrane region" description="Helical" evidence="9">
    <location>
        <begin position="866"/>
        <end position="884"/>
    </location>
</feature>
<dbReference type="AlphaFoldDB" id="A0A4Y4D0F8"/>
<dbReference type="GO" id="GO:0009636">
    <property type="term" value="P:response to toxic substance"/>
    <property type="evidence" value="ECO:0007669"/>
    <property type="project" value="UniProtKB-ARBA"/>
</dbReference>
<keyword evidence="6 9" id="KW-0812">Transmembrane</keyword>
<dbReference type="RefSeq" id="WP_141352474.1">
    <property type="nucleotide sequence ID" value="NZ_BJNV01000040.1"/>
</dbReference>
<dbReference type="PANTHER" id="PTHR32063:SF11">
    <property type="entry name" value="CATION OR DRUG EFFLUX SYSTEM PROTEIN"/>
    <property type="match status" value="1"/>
</dbReference>
<accession>A0A4Y4D0F8</accession>
<sequence>MSRFFINRPIFASVISIIIVIAGLMAARALPIAQYPEITPPTVVITASYPGASADTLAKTVAAPIEEQLSGVENLLYFNSTASSNGSLTITASFEVGTNVDMATVNVNNRVKIAEPRLPDVVRQFGVTVQKRSNDILMVATLTSPDASRTPLFLSNYALVNVVDDLKRIPGVGDAQIFGALDYSIRLWLKPDRMAQLGVTASDIANAIAAQNRQNAAGKIGQEPAPAGQQLVYTVTAKGRLSSPEEFGNIVVRAAGPNGVLRVKDVARVELGAQNYDASTTLLGKPVVGVGIFLQSGANALEVAAKVRARMDELKLKFPTGVDYVIPFDTTKFVQASIEEVVRTLGEAMLLVGAVVYLFLQNWRATLIPLIAVPVSLIGTFAGLWMFGFSINTLTLFAMVLAIGIVVDDAIVVLENVERLMWEEKMQPREAAVEAMREVSGAVIAIVLVLCAVFVPVAFLGGIAGKLYQQFAVTVAIAVTLSGVVALTLTPALCALLLQTKHEEAPIFRPFNRLFDAFTGSYTSMVHKTLHHRIIGAVACTIIVGGSIFMFRAVPGGFVPAEDQGYLISALMLPDGASLQRTRVTGESFQQKLKQDDSVDKVFVIAGNDIIGGGLKPNAGTVFIPLKDWSERSTGADELAKKFTGLGMTLPDGLGIVFNPPAIRGLGAAGGFEAYIQARGDADPQKLAGVIQQFMEALKKRPELTGINTFFRPTSPQLYVEVDEAKAISMDIPVADVYQSLQATMGSLYVNDFNLNGRTYRVQLQADGAYRARPDDLGKVYVRSTAGAMVPVGALIKVRQQVGAEQLERFNGFLAAKVLGNSIPKVSTGDAIKIVEEVARETLPAGYELAWTGQAFQEKRTGTTSAIAFVFGIIMVFLILAAQYEKWSLPLAVIMSVPFALFGALAAVMIRGMPNDIYFQIGLVVLIGLAAKNAILIVEFAAQKRAEGMHVLEAALEGARLRFRPIVMTSLAFILGVFPLVISTGAGAAARKSMGTGVFGGMLAATFIATLFIPMFFSWFAGRRAPQAAATPHSSEEKA</sequence>
<keyword evidence="5 9" id="KW-0997">Cell inner membrane</keyword>
<comment type="similarity">
    <text evidence="2 9">Belongs to the resistance-nodulation-cell division (RND) (TC 2.A.6) family.</text>
</comment>
<dbReference type="NCBIfam" id="NF000282">
    <property type="entry name" value="RND_permease_1"/>
    <property type="match status" value="1"/>
</dbReference>
<dbReference type="GO" id="GO:0042910">
    <property type="term" value="F:xenobiotic transmembrane transporter activity"/>
    <property type="evidence" value="ECO:0007669"/>
    <property type="project" value="TreeGrafter"/>
</dbReference>
<evidence type="ECO:0000256" key="2">
    <source>
        <dbReference type="ARBA" id="ARBA00010942"/>
    </source>
</evidence>
<feature type="transmembrane region" description="Helical" evidence="9">
    <location>
        <begin position="534"/>
        <end position="554"/>
    </location>
</feature>
<feature type="transmembrane region" description="Helical" evidence="9">
    <location>
        <begin position="891"/>
        <end position="911"/>
    </location>
</feature>
<dbReference type="Gene3D" id="3.30.70.1430">
    <property type="entry name" value="Multidrug efflux transporter AcrB pore domain"/>
    <property type="match status" value="2"/>
</dbReference>
<evidence type="ECO:0000256" key="4">
    <source>
        <dbReference type="ARBA" id="ARBA00022475"/>
    </source>
</evidence>
<feature type="domain" description="SSD" evidence="10">
    <location>
        <begin position="370"/>
        <end position="496"/>
    </location>
</feature>
<dbReference type="InterPro" id="IPR001036">
    <property type="entry name" value="Acrflvin-R"/>
</dbReference>
<dbReference type="Pfam" id="PF00873">
    <property type="entry name" value="ACR_tran"/>
    <property type="match status" value="1"/>
</dbReference>
<feature type="transmembrane region" description="Helical" evidence="9">
    <location>
        <begin position="435"/>
        <end position="459"/>
    </location>
</feature>
<feature type="transmembrane region" description="Helical" evidence="9">
    <location>
        <begin position="341"/>
        <end position="360"/>
    </location>
</feature>
<dbReference type="SUPFAM" id="SSF82714">
    <property type="entry name" value="Multidrug efflux transporter AcrB TolC docking domain, DN and DC subdomains"/>
    <property type="match status" value="2"/>
</dbReference>
<keyword evidence="3 9" id="KW-0813">Transport</keyword>
<keyword evidence="8 9" id="KW-0472">Membrane</keyword>
<reference evidence="11 12" key="1">
    <citation type="submission" date="2019-06" db="EMBL/GenBank/DDBJ databases">
        <title>Whole genome shotgun sequence of Zoogloea ramigera NBRC 15342.</title>
        <authorList>
            <person name="Hosoyama A."/>
            <person name="Uohara A."/>
            <person name="Ohji S."/>
            <person name="Ichikawa N."/>
        </authorList>
    </citation>
    <scope>NUCLEOTIDE SEQUENCE [LARGE SCALE GENOMIC DNA]</scope>
    <source>
        <strain evidence="11 12">NBRC 15342</strain>
    </source>
</reference>
<name>A0A4Y4D0F8_ZOORA</name>
<evidence type="ECO:0000256" key="6">
    <source>
        <dbReference type="ARBA" id="ARBA00022692"/>
    </source>
</evidence>
<feature type="transmembrane region" description="Helical" evidence="9">
    <location>
        <begin position="963"/>
        <end position="982"/>
    </location>
</feature>
<evidence type="ECO:0000256" key="1">
    <source>
        <dbReference type="ARBA" id="ARBA00004429"/>
    </source>
</evidence>
<protein>
    <recommendedName>
        <fullName evidence="9">Efflux pump membrane transporter</fullName>
    </recommendedName>
</protein>
<feature type="transmembrane region" description="Helical" evidence="9">
    <location>
        <begin position="917"/>
        <end position="942"/>
    </location>
</feature>
<feature type="transmembrane region" description="Helical" evidence="9">
    <location>
        <begin position="394"/>
        <end position="414"/>
    </location>
</feature>
<dbReference type="FunFam" id="3.30.70.1430:FF:000001">
    <property type="entry name" value="Efflux pump membrane transporter"/>
    <property type="match status" value="1"/>
</dbReference>
<dbReference type="Gene3D" id="1.20.1640.10">
    <property type="entry name" value="Multidrug efflux transporter AcrB transmembrane domain"/>
    <property type="match status" value="2"/>
</dbReference>
<dbReference type="EMBL" id="BJNV01000040">
    <property type="protein sequence ID" value="GEC96300.1"/>
    <property type="molecule type" value="Genomic_DNA"/>
</dbReference>
<feature type="transmembrane region" description="Helical" evidence="9">
    <location>
        <begin position="367"/>
        <end position="388"/>
    </location>
</feature>
<evidence type="ECO:0000313" key="11">
    <source>
        <dbReference type="EMBL" id="GEC96300.1"/>
    </source>
</evidence>
<keyword evidence="4" id="KW-1003">Cell membrane</keyword>
<dbReference type="InterPro" id="IPR004764">
    <property type="entry name" value="MdtF-like"/>
</dbReference>
<comment type="subcellular location">
    <subcellularLocation>
        <location evidence="1 9">Cell inner membrane</location>
        <topology evidence="1 9">Multi-pass membrane protein</topology>
    </subcellularLocation>
</comment>
<dbReference type="Gene3D" id="3.30.70.1440">
    <property type="entry name" value="Multidrug efflux transporter AcrB pore domain"/>
    <property type="match status" value="1"/>
</dbReference>
<dbReference type="Proteomes" id="UP000318422">
    <property type="component" value="Unassembled WGS sequence"/>
</dbReference>
<dbReference type="FunFam" id="1.20.1640.10:FF:000001">
    <property type="entry name" value="Efflux pump membrane transporter"/>
    <property type="match status" value="1"/>
</dbReference>
<keyword evidence="7 9" id="KW-1133">Transmembrane helix</keyword>
<feature type="transmembrane region" description="Helical" evidence="9">
    <location>
        <begin position="994"/>
        <end position="1017"/>
    </location>
</feature>
<dbReference type="SUPFAM" id="SSF82866">
    <property type="entry name" value="Multidrug efflux transporter AcrB transmembrane domain"/>
    <property type="match status" value="2"/>
</dbReference>
<dbReference type="PANTHER" id="PTHR32063">
    <property type="match status" value="1"/>
</dbReference>
<evidence type="ECO:0000256" key="7">
    <source>
        <dbReference type="ARBA" id="ARBA00022989"/>
    </source>
</evidence>
<evidence type="ECO:0000256" key="8">
    <source>
        <dbReference type="ARBA" id="ARBA00023136"/>
    </source>
</evidence>
<dbReference type="GO" id="GO:0005886">
    <property type="term" value="C:plasma membrane"/>
    <property type="evidence" value="ECO:0007669"/>
    <property type="project" value="UniProtKB-SubCell"/>
</dbReference>
<organism evidence="11 12">
    <name type="scientific">Zoogloea ramigera</name>
    <dbReference type="NCBI Taxonomy" id="350"/>
    <lineage>
        <taxon>Bacteria</taxon>
        <taxon>Pseudomonadati</taxon>
        <taxon>Pseudomonadota</taxon>
        <taxon>Betaproteobacteria</taxon>
        <taxon>Rhodocyclales</taxon>
        <taxon>Zoogloeaceae</taxon>
        <taxon>Zoogloea</taxon>
    </lineage>
</organism>
<dbReference type="PRINTS" id="PR00702">
    <property type="entry name" value="ACRIFLAVINRP"/>
</dbReference>
<comment type="caution">
    <text evidence="11">The sequence shown here is derived from an EMBL/GenBank/DDBJ whole genome shotgun (WGS) entry which is preliminary data.</text>
</comment>
<proteinExistence type="inferred from homology"/>
<evidence type="ECO:0000256" key="9">
    <source>
        <dbReference type="RuleBase" id="RU364070"/>
    </source>
</evidence>
<dbReference type="PROSITE" id="PS50156">
    <property type="entry name" value="SSD"/>
    <property type="match status" value="1"/>
</dbReference>
<keyword evidence="12" id="KW-1185">Reference proteome</keyword>
<dbReference type="OrthoDB" id="9757904at2"/>
<feature type="transmembrane region" description="Helical" evidence="9">
    <location>
        <begin position="471"/>
        <end position="498"/>
    </location>
</feature>
<evidence type="ECO:0000259" key="10">
    <source>
        <dbReference type="PROSITE" id="PS50156"/>
    </source>
</evidence>
<evidence type="ECO:0000256" key="3">
    <source>
        <dbReference type="ARBA" id="ARBA00022448"/>
    </source>
</evidence>
<gene>
    <name evidence="11" type="ORF">ZRA01_23730</name>
</gene>
<dbReference type="Gene3D" id="3.30.2090.10">
    <property type="entry name" value="Multidrug efflux transporter AcrB TolC docking domain, DN and DC subdomains"/>
    <property type="match status" value="2"/>
</dbReference>
<dbReference type="InterPro" id="IPR027463">
    <property type="entry name" value="AcrB_DN_DC_subdom"/>
</dbReference>
<evidence type="ECO:0000256" key="5">
    <source>
        <dbReference type="ARBA" id="ARBA00022519"/>
    </source>
</evidence>
<dbReference type="GO" id="GO:0015562">
    <property type="term" value="F:efflux transmembrane transporter activity"/>
    <property type="evidence" value="ECO:0007669"/>
    <property type="project" value="InterPro"/>
</dbReference>
<dbReference type="InterPro" id="IPR000731">
    <property type="entry name" value="SSD"/>
</dbReference>
<dbReference type="Gene3D" id="3.30.70.1320">
    <property type="entry name" value="Multidrug efflux transporter AcrB pore domain like"/>
    <property type="match status" value="1"/>
</dbReference>
<comment type="caution">
    <text evidence="9">Lacks conserved residue(s) required for the propagation of feature annotation.</text>
</comment>
<dbReference type="NCBIfam" id="TIGR00915">
    <property type="entry name" value="2A0602"/>
    <property type="match status" value="1"/>
</dbReference>